<dbReference type="GO" id="GO:0004671">
    <property type="term" value="F:protein C-terminal S-isoprenylcysteine carboxyl O-methyltransferase activity"/>
    <property type="evidence" value="ECO:0007669"/>
    <property type="project" value="UniProtKB-EC"/>
</dbReference>
<feature type="transmembrane region" description="Helical" evidence="5">
    <location>
        <begin position="48"/>
        <end position="74"/>
    </location>
</feature>
<dbReference type="PANTHER" id="PTHR12714:SF9">
    <property type="entry name" value="PROTEIN-S-ISOPRENYLCYSTEINE O-METHYLTRANSFERASE"/>
    <property type="match status" value="1"/>
</dbReference>
<evidence type="ECO:0000256" key="5">
    <source>
        <dbReference type="RuleBase" id="RU362022"/>
    </source>
</evidence>
<evidence type="ECO:0000256" key="3">
    <source>
        <dbReference type="ARBA" id="ARBA00022989"/>
    </source>
</evidence>
<dbReference type="Proteomes" id="UP000092993">
    <property type="component" value="Unassembled WGS sequence"/>
</dbReference>
<dbReference type="STRING" id="5627.A0A1C7MGE4"/>
<keyword evidence="3 5" id="KW-1133">Transmembrane helix</keyword>
<accession>A0A1C7MGE4</accession>
<protein>
    <recommendedName>
        <fullName evidence="5">Protein-S-isoprenylcysteine O-methyltransferase</fullName>
        <ecNumber evidence="5">2.1.1.100</ecNumber>
    </recommendedName>
</protein>
<dbReference type="OrthoDB" id="422086at2759"/>
<keyword evidence="5" id="KW-0949">S-adenosyl-L-methionine</keyword>
<keyword evidence="5" id="KW-0489">Methyltransferase</keyword>
<keyword evidence="7" id="KW-1185">Reference proteome</keyword>
<dbReference type="GO" id="GO:0005789">
    <property type="term" value="C:endoplasmic reticulum membrane"/>
    <property type="evidence" value="ECO:0007669"/>
    <property type="project" value="UniProtKB-SubCell"/>
</dbReference>
<dbReference type="PANTHER" id="PTHR12714">
    <property type="entry name" value="PROTEIN-S ISOPRENYLCYSTEINE O-METHYLTRANSFERASE"/>
    <property type="match status" value="1"/>
</dbReference>
<comment type="subcellular location">
    <subcellularLocation>
        <location evidence="5">Endoplasmic reticulum membrane</location>
        <topology evidence="5">Multi-pass membrane protein</topology>
    </subcellularLocation>
    <subcellularLocation>
        <location evidence="1">Membrane</location>
        <topology evidence="1">Multi-pass membrane protein</topology>
    </subcellularLocation>
</comment>
<dbReference type="AlphaFoldDB" id="A0A1C7MGE4"/>
<gene>
    <name evidence="6" type="ORF">A0H81_04738</name>
</gene>
<dbReference type="OMA" id="PTINMAV"/>
<keyword evidence="5" id="KW-0808">Transferase</keyword>
<comment type="caution">
    <text evidence="6">The sequence shown here is derived from an EMBL/GenBank/DDBJ whole genome shotgun (WGS) entry which is preliminary data.</text>
</comment>
<dbReference type="EMBL" id="LUGG01000004">
    <property type="protein sequence ID" value="OBZ75963.1"/>
    <property type="molecule type" value="Genomic_DNA"/>
</dbReference>
<comment type="catalytic activity">
    <reaction evidence="5">
        <text>[protein]-C-terminal S-[(2E,6E)-farnesyl]-L-cysteine + S-adenosyl-L-methionine = [protein]-C-terminal S-[(2E,6E)-farnesyl]-L-cysteine methyl ester + S-adenosyl-L-homocysteine</text>
        <dbReference type="Rhea" id="RHEA:21672"/>
        <dbReference type="Rhea" id="RHEA-COMP:12125"/>
        <dbReference type="Rhea" id="RHEA-COMP:12126"/>
        <dbReference type="ChEBI" id="CHEBI:57856"/>
        <dbReference type="ChEBI" id="CHEBI:59789"/>
        <dbReference type="ChEBI" id="CHEBI:90510"/>
        <dbReference type="ChEBI" id="CHEBI:90511"/>
        <dbReference type="EC" id="2.1.1.100"/>
    </reaction>
</comment>
<keyword evidence="4 5" id="KW-0472">Membrane</keyword>
<evidence type="ECO:0000256" key="2">
    <source>
        <dbReference type="ARBA" id="ARBA00022692"/>
    </source>
</evidence>
<proteinExistence type="inferred from homology"/>
<evidence type="ECO:0000256" key="1">
    <source>
        <dbReference type="ARBA" id="ARBA00004141"/>
    </source>
</evidence>
<dbReference type="InterPro" id="IPR007269">
    <property type="entry name" value="ICMT_MeTrfase"/>
</dbReference>
<feature type="transmembrane region" description="Helical" evidence="5">
    <location>
        <begin position="154"/>
        <end position="171"/>
    </location>
</feature>
<evidence type="ECO:0000313" key="7">
    <source>
        <dbReference type="Proteomes" id="UP000092993"/>
    </source>
</evidence>
<name>A0A1C7MGE4_GRIFR</name>
<dbReference type="Pfam" id="PF04140">
    <property type="entry name" value="ICMT"/>
    <property type="match status" value="1"/>
</dbReference>
<dbReference type="GO" id="GO:0032259">
    <property type="term" value="P:methylation"/>
    <property type="evidence" value="ECO:0007669"/>
    <property type="project" value="UniProtKB-KW"/>
</dbReference>
<reference evidence="6 7" key="1">
    <citation type="submission" date="2016-03" db="EMBL/GenBank/DDBJ databases">
        <title>Whole genome sequencing of Grifola frondosa 9006-11.</title>
        <authorList>
            <person name="Min B."/>
            <person name="Park H."/>
            <person name="Kim J.-G."/>
            <person name="Cho H."/>
            <person name="Oh Y.-L."/>
            <person name="Kong W.-S."/>
            <person name="Choi I.-G."/>
        </authorList>
    </citation>
    <scope>NUCLEOTIDE SEQUENCE [LARGE SCALE GENOMIC DNA]</scope>
    <source>
        <strain evidence="6 7">9006-11</strain>
    </source>
</reference>
<feature type="transmembrane region" description="Helical" evidence="5">
    <location>
        <begin position="98"/>
        <end position="117"/>
    </location>
</feature>
<comment type="similarity">
    <text evidence="5">Belongs to the class VI-like SAM-binding methyltransferase superfamily. Isoprenylcysteine carboxyl methyltransferase family.</text>
</comment>
<dbReference type="Gene3D" id="1.20.120.1630">
    <property type="match status" value="1"/>
</dbReference>
<sequence>MPSPPLLKAPLLLFAAYCLYKSGKSPQPRPKDAEEAKFNKVEKKPSKWLFIVGAPVMRPLTVLIFTAEAVVVVAENYPSLPQSQRILELLRGASHSNIYISSTFLVGCSLLASGTYVRTMCYNYLGRFFTFELAVQDGHKLVTTGPYSVVRHPAYLAVIAVMAGVLLVQLGPGSWADCLGVWGSPTGQVCGVIWSGIWSIFATGILLRTSTEDKVLKEAFGEEWEAWAKRTPYKLLPGIF</sequence>
<dbReference type="EC" id="2.1.1.100" evidence="5"/>
<evidence type="ECO:0000313" key="6">
    <source>
        <dbReference type="EMBL" id="OBZ75963.1"/>
    </source>
</evidence>
<keyword evidence="2 5" id="KW-0812">Transmembrane</keyword>
<organism evidence="6 7">
    <name type="scientific">Grifola frondosa</name>
    <name type="common">Maitake</name>
    <name type="synonym">Polyporus frondosus</name>
    <dbReference type="NCBI Taxonomy" id="5627"/>
    <lineage>
        <taxon>Eukaryota</taxon>
        <taxon>Fungi</taxon>
        <taxon>Dikarya</taxon>
        <taxon>Basidiomycota</taxon>
        <taxon>Agaricomycotina</taxon>
        <taxon>Agaricomycetes</taxon>
        <taxon>Polyporales</taxon>
        <taxon>Grifolaceae</taxon>
        <taxon>Grifola</taxon>
    </lineage>
</organism>
<feature type="transmembrane region" description="Helical" evidence="5">
    <location>
        <begin position="191"/>
        <end position="207"/>
    </location>
</feature>
<keyword evidence="5" id="KW-0256">Endoplasmic reticulum</keyword>
<evidence type="ECO:0000256" key="4">
    <source>
        <dbReference type="ARBA" id="ARBA00023136"/>
    </source>
</evidence>